<dbReference type="PROSITE" id="PS51471">
    <property type="entry name" value="FE2OG_OXY"/>
    <property type="match status" value="1"/>
</dbReference>
<dbReference type="Gene3D" id="2.60.120.620">
    <property type="entry name" value="q2cbj1_9rhob like domain"/>
    <property type="match status" value="1"/>
</dbReference>
<sequence>MSQRRSSQVALAPLFSTEELSTDSLNTVRGVLAASPHQNNPAANMSSLAASAEAKILEELARQVAAENAKSLFAIGGTIPITALDNHLICESDEARSDGHHSADESNAKGMEIWEISDDEDEPKQDKPKGDVHRMRCDPVTIRWDSDDSAGCKVTLPCADADRPNFEQLLKDCQPASFGRGGEDVMDESYRKAGKIDESAFCSNFNPYALGIVDTAAQALTPNLAHQTNESHGLRAELYKLNVYSSPSGKFKAHVDTPRSKRQIDSLVVCLPSVHEGGQLVLRHQGREQVFDWSGAKGRNSIQWAAFYSDCEHEVLEVLSGHRVTLTYNLYATCWANTAWLAPEQIDLYRTLRRLSDEAGFCKDGITLGYHCAHAYPHTDKETINTLPATLKGVDKVVYECLFATKFNVILRHMLDLPTDYDFGYGETPIECLLGINQEYNPGEPPQHLANMFEWVENDYAKYKCNKWRIKTESRRRGDLAVLADRL</sequence>
<proteinExistence type="inferred from homology"/>
<comment type="caution">
    <text evidence="3">The sequence shown here is derived from an EMBL/GenBank/DDBJ whole genome shotgun (WGS) entry which is preliminary data.</text>
</comment>
<gene>
    <name evidence="3" type="ORF">LTR24_006853</name>
</gene>
<dbReference type="Pfam" id="PF13640">
    <property type="entry name" value="2OG-FeII_Oxy_3"/>
    <property type="match status" value="1"/>
</dbReference>
<protein>
    <recommendedName>
        <fullName evidence="2">Fe2OG dioxygenase domain-containing protein</fullName>
    </recommendedName>
</protein>
<reference evidence="3 4" key="1">
    <citation type="submission" date="2023-08" db="EMBL/GenBank/DDBJ databases">
        <title>Black Yeasts Isolated from many extreme environments.</title>
        <authorList>
            <person name="Coleine C."/>
            <person name="Stajich J.E."/>
            <person name="Selbmann L."/>
        </authorList>
    </citation>
    <scope>NUCLEOTIDE SEQUENCE [LARGE SCALE GENOMIC DNA]</scope>
    <source>
        <strain evidence="3 4">CCFEE 5885</strain>
    </source>
</reference>
<dbReference type="PANTHER" id="PTHR33099">
    <property type="entry name" value="FE2OG DIOXYGENASE DOMAIN-CONTAINING PROTEIN"/>
    <property type="match status" value="1"/>
</dbReference>
<keyword evidence="1" id="KW-0408">Iron</keyword>
<comment type="similarity">
    <text evidence="1">Belongs to the iron/ascorbate-dependent oxidoreductase family.</text>
</comment>
<evidence type="ECO:0000259" key="2">
    <source>
        <dbReference type="PROSITE" id="PS51471"/>
    </source>
</evidence>
<dbReference type="InterPro" id="IPR005123">
    <property type="entry name" value="Oxoglu/Fe-dep_dioxygenase_dom"/>
</dbReference>
<accession>A0ABR0K4U6</accession>
<keyword evidence="1" id="KW-0560">Oxidoreductase</keyword>
<dbReference type="InterPro" id="IPR044862">
    <property type="entry name" value="Pro_4_hyd_alph_FE2OG_OXY"/>
</dbReference>
<keyword evidence="4" id="KW-1185">Reference proteome</keyword>
<name>A0ABR0K4U6_9EURO</name>
<organism evidence="3 4">
    <name type="scientific">Lithohypha guttulata</name>
    <dbReference type="NCBI Taxonomy" id="1690604"/>
    <lineage>
        <taxon>Eukaryota</taxon>
        <taxon>Fungi</taxon>
        <taxon>Dikarya</taxon>
        <taxon>Ascomycota</taxon>
        <taxon>Pezizomycotina</taxon>
        <taxon>Eurotiomycetes</taxon>
        <taxon>Chaetothyriomycetidae</taxon>
        <taxon>Chaetothyriales</taxon>
        <taxon>Trichomeriaceae</taxon>
        <taxon>Lithohypha</taxon>
    </lineage>
</organism>
<dbReference type="EMBL" id="JAVRRG010000093">
    <property type="protein sequence ID" value="KAK5087325.1"/>
    <property type="molecule type" value="Genomic_DNA"/>
</dbReference>
<feature type="domain" description="Fe2OG dioxygenase" evidence="2">
    <location>
        <begin position="230"/>
        <end position="338"/>
    </location>
</feature>
<evidence type="ECO:0000256" key="1">
    <source>
        <dbReference type="RuleBase" id="RU003682"/>
    </source>
</evidence>
<keyword evidence="1" id="KW-0479">Metal-binding</keyword>
<evidence type="ECO:0000313" key="4">
    <source>
        <dbReference type="Proteomes" id="UP001345013"/>
    </source>
</evidence>
<evidence type="ECO:0000313" key="3">
    <source>
        <dbReference type="EMBL" id="KAK5087325.1"/>
    </source>
</evidence>
<dbReference type="PANTHER" id="PTHR33099:SF7">
    <property type="entry name" value="MYND-TYPE DOMAIN-CONTAINING PROTEIN"/>
    <property type="match status" value="1"/>
</dbReference>
<dbReference type="Proteomes" id="UP001345013">
    <property type="component" value="Unassembled WGS sequence"/>
</dbReference>